<dbReference type="Gene3D" id="1.20.1250.20">
    <property type="entry name" value="MFS general substrate transporter like domains"/>
    <property type="match status" value="1"/>
</dbReference>
<reference evidence="7 8" key="1">
    <citation type="submission" date="2021-07" db="EMBL/GenBank/DDBJ databases">
        <title>Genome data of Colletotrichum spaethianum.</title>
        <authorList>
            <person name="Utami Y.D."/>
            <person name="Hiruma K."/>
        </authorList>
    </citation>
    <scope>NUCLEOTIDE SEQUENCE [LARGE SCALE GENOMIC DNA]</scope>
    <source>
        <strain evidence="7 8">MAFF 242679</strain>
    </source>
</reference>
<comment type="subcellular location">
    <subcellularLocation>
        <location evidence="1">Membrane</location>
        <topology evidence="1">Multi-pass membrane protein</topology>
    </subcellularLocation>
</comment>
<dbReference type="Proteomes" id="UP001055172">
    <property type="component" value="Unassembled WGS sequence"/>
</dbReference>
<dbReference type="InterPro" id="IPR005828">
    <property type="entry name" value="MFS_sugar_transport-like"/>
</dbReference>
<keyword evidence="4 5" id="KW-0472">Membrane</keyword>
<keyword evidence="2 5" id="KW-0812">Transmembrane</keyword>
<comment type="caution">
    <text evidence="7">The sequence shown here is derived from an EMBL/GenBank/DDBJ whole genome shotgun (WGS) entry which is preliminary data.</text>
</comment>
<evidence type="ECO:0000259" key="6">
    <source>
        <dbReference type="PROSITE" id="PS50850"/>
    </source>
</evidence>
<feature type="transmembrane region" description="Helical" evidence="5">
    <location>
        <begin position="101"/>
        <end position="120"/>
    </location>
</feature>
<evidence type="ECO:0000256" key="4">
    <source>
        <dbReference type="ARBA" id="ARBA00023136"/>
    </source>
</evidence>
<name>A0AA37H3Y9_9PEZI</name>
<dbReference type="EMBL" id="BPPX01000069">
    <property type="protein sequence ID" value="GJC91103.1"/>
    <property type="molecule type" value="Genomic_DNA"/>
</dbReference>
<dbReference type="PANTHER" id="PTHR23508">
    <property type="entry name" value="CARBOXYLIC ACID TRANSPORTER PROTEIN HOMOLOG"/>
    <property type="match status" value="1"/>
</dbReference>
<evidence type="ECO:0000256" key="1">
    <source>
        <dbReference type="ARBA" id="ARBA00004141"/>
    </source>
</evidence>
<evidence type="ECO:0000256" key="3">
    <source>
        <dbReference type="ARBA" id="ARBA00022989"/>
    </source>
</evidence>
<keyword evidence="8" id="KW-1185">Reference proteome</keyword>
<proteinExistence type="predicted"/>
<keyword evidence="3 5" id="KW-1133">Transmembrane helix</keyword>
<dbReference type="PANTHER" id="PTHR23508:SF10">
    <property type="entry name" value="CARBOXYLIC ACID TRANSPORTER PROTEIN HOMOLOG"/>
    <property type="match status" value="1"/>
</dbReference>
<protein>
    <submittedName>
        <fullName evidence="7">Glycerophosphoinositol permease 1</fullName>
    </submittedName>
</protein>
<evidence type="ECO:0000256" key="2">
    <source>
        <dbReference type="ARBA" id="ARBA00022692"/>
    </source>
</evidence>
<dbReference type="GO" id="GO:0005886">
    <property type="term" value="C:plasma membrane"/>
    <property type="evidence" value="ECO:0007669"/>
    <property type="project" value="TreeGrafter"/>
</dbReference>
<evidence type="ECO:0000313" key="8">
    <source>
        <dbReference type="Proteomes" id="UP001055172"/>
    </source>
</evidence>
<feature type="domain" description="Major facilitator superfamily (MFS) profile" evidence="6">
    <location>
        <begin position="60"/>
        <end position="248"/>
    </location>
</feature>
<feature type="transmembrane region" description="Helical" evidence="5">
    <location>
        <begin position="51"/>
        <end position="68"/>
    </location>
</feature>
<dbReference type="InterPro" id="IPR020846">
    <property type="entry name" value="MFS_dom"/>
</dbReference>
<sequence>MASMQDVNTATSTQSPVAGDDRITIDVKNTMRNGLKEGDVAILEEEPPKTYYSSLSVWLMVLFSGLAIGSDGYNAAVIGNVELLLAILYPDDLTTAIYQRLSNAFLIGMIIGMILFGVISDQLGRKTGAVATTILLVLGITLSTAANGTTSTGMFWMLIVARGVAGVGAGGEYPVSGAGAAEATDEDDKFRKRRGFMFAMLADLSASLGYVWGGLSQVCIAKTEDAVLVGLEEILASATRCSFNLVPV</sequence>
<dbReference type="Pfam" id="PF00083">
    <property type="entry name" value="Sugar_tr"/>
    <property type="match status" value="1"/>
</dbReference>
<evidence type="ECO:0000313" key="7">
    <source>
        <dbReference type="EMBL" id="GJC91103.1"/>
    </source>
</evidence>
<dbReference type="AlphaFoldDB" id="A0AA37H3Y9"/>
<dbReference type="GO" id="GO:0046943">
    <property type="term" value="F:carboxylic acid transmembrane transporter activity"/>
    <property type="evidence" value="ECO:0007669"/>
    <property type="project" value="TreeGrafter"/>
</dbReference>
<dbReference type="PROSITE" id="PS50850">
    <property type="entry name" value="MFS"/>
    <property type="match status" value="1"/>
</dbReference>
<dbReference type="SUPFAM" id="SSF103473">
    <property type="entry name" value="MFS general substrate transporter"/>
    <property type="match status" value="1"/>
</dbReference>
<gene>
    <name evidence="7" type="ORF">ColLi_13941</name>
</gene>
<feature type="transmembrane region" description="Helical" evidence="5">
    <location>
        <begin position="127"/>
        <end position="148"/>
    </location>
</feature>
<organism evidence="7 8">
    <name type="scientific">Colletotrichum liriopes</name>
    <dbReference type="NCBI Taxonomy" id="708192"/>
    <lineage>
        <taxon>Eukaryota</taxon>
        <taxon>Fungi</taxon>
        <taxon>Dikarya</taxon>
        <taxon>Ascomycota</taxon>
        <taxon>Pezizomycotina</taxon>
        <taxon>Sordariomycetes</taxon>
        <taxon>Hypocreomycetidae</taxon>
        <taxon>Glomerellales</taxon>
        <taxon>Glomerellaceae</taxon>
        <taxon>Colletotrichum</taxon>
        <taxon>Colletotrichum spaethianum species complex</taxon>
    </lineage>
</organism>
<dbReference type="InterPro" id="IPR036259">
    <property type="entry name" value="MFS_trans_sf"/>
</dbReference>
<evidence type="ECO:0000256" key="5">
    <source>
        <dbReference type="SAM" id="Phobius"/>
    </source>
</evidence>
<accession>A0AA37H3Y9</accession>